<proteinExistence type="predicted"/>
<accession>A0ABV5JQF5</accession>
<feature type="region of interest" description="Disordered" evidence="1">
    <location>
        <begin position="171"/>
        <end position="194"/>
    </location>
</feature>
<sequence length="214" mass="20967">MRKTIIAASAAALLALAGCSSDDGGVDVDGATEAVASEVDKATEAAGDAASDATSAAGAAGETTAAGDGEGEGSDGESTGDGSDEGAGDGSGEMGTIALADGSEVEVPAGIAQKYSEIQGSTDHLGAPVGEAQAVAGGQMLEFEGGTIIQNPDGQAFLVQGEILNEYMSNGGPESDLGFPTTDETPQEGGFISTFDSGEITYDIATEESTVEQN</sequence>
<organism evidence="3 4">
    <name type="scientific">Dietzia aerolata</name>
    <dbReference type="NCBI Taxonomy" id="595984"/>
    <lineage>
        <taxon>Bacteria</taxon>
        <taxon>Bacillati</taxon>
        <taxon>Actinomycetota</taxon>
        <taxon>Actinomycetes</taxon>
        <taxon>Mycobacteriales</taxon>
        <taxon>Dietziaceae</taxon>
        <taxon>Dietzia</taxon>
    </lineage>
</organism>
<feature type="compositionally biased region" description="Low complexity" evidence="1">
    <location>
        <begin position="44"/>
        <end position="67"/>
    </location>
</feature>
<protein>
    <submittedName>
        <fullName evidence="3">LGFP repeat-containing protein</fullName>
    </submittedName>
</protein>
<dbReference type="PROSITE" id="PS51257">
    <property type="entry name" value="PROKAR_LIPOPROTEIN"/>
    <property type="match status" value="1"/>
</dbReference>
<dbReference type="RefSeq" id="WP_380023330.1">
    <property type="nucleotide sequence ID" value="NZ_JBHMDY010000004.1"/>
</dbReference>
<dbReference type="EMBL" id="JBHMDY010000004">
    <property type="protein sequence ID" value="MFB9259977.1"/>
    <property type="molecule type" value="Genomic_DNA"/>
</dbReference>
<keyword evidence="2" id="KW-0732">Signal</keyword>
<feature type="signal peptide" evidence="2">
    <location>
        <begin position="1"/>
        <end position="22"/>
    </location>
</feature>
<evidence type="ECO:0000256" key="2">
    <source>
        <dbReference type="SAM" id="SignalP"/>
    </source>
</evidence>
<evidence type="ECO:0000313" key="3">
    <source>
        <dbReference type="EMBL" id="MFB9259977.1"/>
    </source>
</evidence>
<feature type="chain" id="PRO_5046987651" evidence="2">
    <location>
        <begin position="23"/>
        <end position="214"/>
    </location>
</feature>
<reference evidence="3 4" key="1">
    <citation type="submission" date="2024-09" db="EMBL/GenBank/DDBJ databases">
        <authorList>
            <person name="Sun Q."/>
            <person name="Mori K."/>
        </authorList>
    </citation>
    <scope>NUCLEOTIDE SEQUENCE [LARGE SCALE GENOMIC DNA]</scope>
    <source>
        <strain evidence="3 4">CCM 7659</strain>
    </source>
</reference>
<dbReference type="Pfam" id="PF08310">
    <property type="entry name" value="LGFP"/>
    <property type="match status" value="1"/>
</dbReference>
<keyword evidence="4" id="KW-1185">Reference proteome</keyword>
<dbReference type="Proteomes" id="UP001589700">
    <property type="component" value="Unassembled WGS sequence"/>
</dbReference>
<evidence type="ECO:0000256" key="1">
    <source>
        <dbReference type="SAM" id="MobiDB-lite"/>
    </source>
</evidence>
<feature type="region of interest" description="Disordered" evidence="1">
    <location>
        <begin position="39"/>
        <end position="96"/>
    </location>
</feature>
<gene>
    <name evidence="3" type="ORF">ACFFVD_09190</name>
</gene>
<dbReference type="InterPro" id="IPR013207">
    <property type="entry name" value="LGFP"/>
</dbReference>
<name>A0ABV5JQF5_9ACTN</name>
<comment type="caution">
    <text evidence="3">The sequence shown here is derived from an EMBL/GenBank/DDBJ whole genome shotgun (WGS) entry which is preliminary data.</text>
</comment>
<evidence type="ECO:0000313" key="4">
    <source>
        <dbReference type="Proteomes" id="UP001589700"/>
    </source>
</evidence>